<dbReference type="AlphaFoldDB" id="A0A0K2TK83"/>
<proteinExistence type="predicted"/>
<accession>A0A0K2TK83</accession>
<sequence>MPINAIKYFLKNYCRTVCSNYLCKF</sequence>
<name>A0A0K2TK83_LEPSM</name>
<reference evidence="1" key="1">
    <citation type="submission" date="2014-05" db="EMBL/GenBank/DDBJ databases">
        <authorList>
            <person name="Chronopoulou M."/>
        </authorList>
    </citation>
    <scope>NUCLEOTIDE SEQUENCE</scope>
    <source>
        <tissue evidence="1">Whole organism</tissue>
    </source>
</reference>
<evidence type="ECO:0000313" key="1">
    <source>
        <dbReference type="EMBL" id="CDW26240.1"/>
    </source>
</evidence>
<organism evidence="1">
    <name type="scientific">Lepeophtheirus salmonis</name>
    <name type="common">Salmon louse</name>
    <name type="synonym">Caligus salmonis</name>
    <dbReference type="NCBI Taxonomy" id="72036"/>
    <lineage>
        <taxon>Eukaryota</taxon>
        <taxon>Metazoa</taxon>
        <taxon>Ecdysozoa</taxon>
        <taxon>Arthropoda</taxon>
        <taxon>Crustacea</taxon>
        <taxon>Multicrustacea</taxon>
        <taxon>Hexanauplia</taxon>
        <taxon>Copepoda</taxon>
        <taxon>Siphonostomatoida</taxon>
        <taxon>Caligidae</taxon>
        <taxon>Lepeophtheirus</taxon>
    </lineage>
</organism>
<protein>
    <submittedName>
        <fullName evidence="1">Uncharacterized protein</fullName>
    </submittedName>
</protein>
<dbReference type="EMBL" id="HACA01008879">
    <property type="protein sequence ID" value="CDW26240.1"/>
    <property type="molecule type" value="Transcribed_RNA"/>
</dbReference>